<keyword evidence="4" id="KW-1185">Reference proteome</keyword>
<dbReference type="GO" id="GO:0000724">
    <property type="term" value="P:double-strand break repair via homologous recombination"/>
    <property type="evidence" value="ECO:0007669"/>
    <property type="project" value="TreeGrafter"/>
</dbReference>
<accession>A0AAQ4F3H5</accession>
<dbReference type="PROSITE" id="PS51192">
    <property type="entry name" value="HELICASE_ATP_BIND_1"/>
    <property type="match status" value="1"/>
</dbReference>
<dbReference type="Gene3D" id="3.40.50.300">
    <property type="entry name" value="P-loop containing nucleotide triphosphate hydrolases"/>
    <property type="match status" value="1"/>
</dbReference>
<dbReference type="CDD" id="cd18004">
    <property type="entry name" value="DEXHc_RAD54"/>
    <property type="match status" value="1"/>
</dbReference>
<feature type="domain" description="Helicase ATP-binding" evidence="2">
    <location>
        <begin position="317"/>
        <end position="485"/>
    </location>
</feature>
<sequence length="676" mass="74979">MRKSSILQQSASKKFNSPFLNPVPSLVSIKSFPEPRDAEVLSDQSACKRSVCDIMKLFDQSSTTTQDTSKRARVEDSTSEPFHDSGSSGAESQLQSATPSSTLPILPGASQGINKAHYFSVVWCKKSMKKHKKWEGDAILIVKGRSATLKSLEGKELASTFGYTAKEIDAIEEGSLFSICGKECEIQATISADEYLSGRCFSDSVVPTATQEDSSPSRLAPAQKMAGLPLSAVKFPAFRSPHVGSLSSGNKKIFNPPSSPVITPDSLVMPRPNNLHQWEHNKKNLPVVDVVMEESLARCLRPHQREGVVFLYECITQMRPFNGSGAILADEMGLGKTLQCIALIWTLLRQGPYGGQPLLRKIIIVTPSSLVKNWVREFKKWLVNRNLRVYHVDQNNKIDVFLKQPSLYPILVLSYEMYMRTSNSLAGINFDLLICDEAHRLKNANIKTTESLHNLGTLRRILLTGTPVQNDLQEFFALVDFCNPGILGKASSFRRLYEEPILRSRLPRASKVEKELGQARAIELMEVTAPFILRRTQDVIQSYLPGKVEYVVFCRPRPLQLTLYQNLLETNVVRACLSTYLSTDTGCHLACILALRKLCNHPLLVFSKGFDDKDEDGLALLRNEAHEGLLSDADSLASADLEASSGKLAVVAAILCSLWTCSPRERIVLVSNFTKV</sequence>
<dbReference type="InterPro" id="IPR038718">
    <property type="entry name" value="SNF2-like_sf"/>
</dbReference>
<dbReference type="InterPro" id="IPR014001">
    <property type="entry name" value="Helicase_ATP-bd"/>
</dbReference>
<dbReference type="GO" id="GO:0005634">
    <property type="term" value="C:nucleus"/>
    <property type="evidence" value="ECO:0007669"/>
    <property type="project" value="TreeGrafter"/>
</dbReference>
<dbReference type="AlphaFoldDB" id="A0AAQ4F3H5"/>
<feature type="region of interest" description="Disordered" evidence="1">
    <location>
        <begin position="1"/>
        <end position="23"/>
    </location>
</feature>
<evidence type="ECO:0000259" key="2">
    <source>
        <dbReference type="PROSITE" id="PS51192"/>
    </source>
</evidence>
<reference evidence="3 4" key="1">
    <citation type="journal article" date="2023" name="Arcadia Sci">
        <title>De novo assembly of a long-read Amblyomma americanum tick genome.</title>
        <authorList>
            <person name="Chou S."/>
            <person name="Poskanzer K.E."/>
            <person name="Rollins M."/>
            <person name="Thuy-Boun P.S."/>
        </authorList>
    </citation>
    <scope>NUCLEOTIDE SEQUENCE [LARGE SCALE GENOMIC DNA]</scope>
    <source>
        <strain evidence="3">F_SG_1</strain>
        <tissue evidence="3">Salivary glands</tissue>
    </source>
</reference>
<evidence type="ECO:0000313" key="4">
    <source>
        <dbReference type="Proteomes" id="UP001321473"/>
    </source>
</evidence>
<dbReference type="FunFam" id="3.40.50.10810:FF:000020">
    <property type="entry name" value="DNA repair and recombination protein RAD54B"/>
    <property type="match status" value="1"/>
</dbReference>
<protein>
    <recommendedName>
        <fullName evidence="2">Helicase ATP-binding domain-containing protein</fullName>
    </recommendedName>
</protein>
<dbReference type="Proteomes" id="UP001321473">
    <property type="component" value="Unassembled WGS sequence"/>
</dbReference>
<name>A0AAQ4F3H5_AMBAM</name>
<dbReference type="PANTHER" id="PTHR45629:SF7">
    <property type="entry name" value="DNA EXCISION REPAIR PROTEIN ERCC-6-RELATED"/>
    <property type="match status" value="1"/>
</dbReference>
<comment type="caution">
    <text evidence="3">The sequence shown here is derived from an EMBL/GenBank/DDBJ whole genome shotgun (WGS) entry which is preliminary data.</text>
</comment>
<feature type="compositionally biased region" description="Polar residues" evidence="1">
    <location>
        <begin position="1"/>
        <end position="19"/>
    </location>
</feature>
<organism evidence="3 4">
    <name type="scientific">Amblyomma americanum</name>
    <name type="common">Lone star tick</name>
    <dbReference type="NCBI Taxonomy" id="6943"/>
    <lineage>
        <taxon>Eukaryota</taxon>
        <taxon>Metazoa</taxon>
        <taxon>Ecdysozoa</taxon>
        <taxon>Arthropoda</taxon>
        <taxon>Chelicerata</taxon>
        <taxon>Arachnida</taxon>
        <taxon>Acari</taxon>
        <taxon>Parasitiformes</taxon>
        <taxon>Ixodida</taxon>
        <taxon>Ixodoidea</taxon>
        <taxon>Ixodidae</taxon>
        <taxon>Amblyomminae</taxon>
        <taxon>Amblyomma</taxon>
    </lineage>
</organism>
<feature type="region of interest" description="Disordered" evidence="1">
    <location>
        <begin position="63"/>
        <end position="101"/>
    </location>
</feature>
<dbReference type="Pfam" id="PF00176">
    <property type="entry name" value="SNF2-rel_dom"/>
    <property type="match status" value="1"/>
</dbReference>
<dbReference type="GO" id="GO:0015616">
    <property type="term" value="F:DNA translocase activity"/>
    <property type="evidence" value="ECO:0007669"/>
    <property type="project" value="TreeGrafter"/>
</dbReference>
<evidence type="ECO:0000313" key="3">
    <source>
        <dbReference type="EMBL" id="KAK8781646.1"/>
    </source>
</evidence>
<dbReference type="GO" id="GO:0007131">
    <property type="term" value="P:reciprocal meiotic recombination"/>
    <property type="evidence" value="ECO:0007669"/>
    <property type="project" value="TreeGrafter"/>
</dbReference>
<dbReference type="InterPro" id="IPR027417">
    <property type="entry name" value="P-loop_NTPase"/>
</dbReference>
<evidence type="ECO:0000256" key="1">
    <source>
        <dbReference type="SAM" id="MobiDB-lite"/>
    </source>
</evidence>
<dbReference type="SUPFAM" id="SSF52540">
    <property type="entry name" value="P-loop containing nucleoside triphosphate hydrolases"/>
    <property type="match status" value="2"/>
</dbReference>
<dbReference type="PANTHER" id="PTHR45629">
    <property type="entry name" value="SNF2/RAD54 FAMILY MEMBER"/>
    <property type="match status" value="1"/>
</dbReference>
<proteinExistence type="predicted"/>
<gene>
    <name evidence="3" type="ORF">V5799_017014</name>
</gene>
<dbReference type="InterPro" id="IPR050496">
    <property type="entry name" value="SNF2_RAD54_helicase_repair"/>
</dbReference>
<feature type="compositionally biased region" description="Polar residues" evidence="1">
    <location>
        <begin position="85"/>
        <end position="101"/>
    </location>
</feature>
<dbReference type="InterPro" id="IPR000330">
    <property type="entry name" value="SNF2_N"/>
</dbReference>
<dbReference type="SMART" id="SM00487">
    <property type="entry name" value="DEXDc"/>
    <property type="match status" value="1"/>
</dbReference>
<dbReference type="GO" id="GO:0005524">
    <property type="term" value="F:ATP binding"/>
    <property type="evidence" value="ECO:0007669"/>
    <property type="project" value="InterPro"/>
</dbReference>
<dbReference type="EMBL" id="JARKHS020007468">
    <property type="protein sequence ID" value="KAK8781646.1"/>
    <property type="molecule type" value="Genomic_DNA"/>
</dbReference>
<dbReference type="Gene3D" id="1.20.120.850">
    <property type="entry name" value="SWI2/SNF2 ATPases, N-terminal domain"/>
    <property type="match status" value="1"/>
</dbReference>
<dbReference type="Gene3D" id="3.40.50.10810">
    <property type="entry name" value="Tandem AAA-ATPase domain"/>
    <property type="match status" value="1"/>
</dbReference>